<keyword evidence="2" id="KW-1185">Reference proteome</keyword>
<sequence length="148" mass="17349">MNIIKAILSFIISFFIFNNAQVQTVKSFLYKGTIDGETAVTFYMKAAENPHSDALLYTSMYRLDKSDEWIPLDTTQNKKNKSEFLLVENGFTGVMILNQEQNMLKGLWISPDCKKQLKTELRKVNMSINEIEFYEDRIDRIQHEKKYC</sequence>
<evidence type="ECO:0000313" key="1">
    <source>
        <dbReference type="EMBL" id="OXA83844.1"/>
    </source>
</evidence>
<dbReference type="RefSeq" id="WP_244283577.1">
    <property type="nucleotide sequence ID" value="NZ_FXTV01000014.1"/>
</dbReference>
<gene>
    <name evidence="1" type="ORF">B0A66_22025</name>
</gene>
<dbReference type="EMBL" id="MUGW01000074">
    <property type="protein sequence ID" value="OXA83844.1"/>
    <property type="molecule type" value="Genomic_DNA"/>
</dbReference>
<evidence type="ECO:0000313" key="2">
    <source>
        <dbReference type="Proteomes" id="UP000198345"/>
    </source>
</evidence>
<comment type="caution">
    <text evidence="1">The sequence shown here is derived from an EMBL/GenBank/DDBJ whole genome shotgun (WGS) entry which is preliminary data.</text>
</comment>
<name>A0A226GQ78_9FLAO</name>
<dbReference type="Proteomes" id="UP000198345">
    <property type="component" value="Unassembled WGS sequence"/>
</dbReference>
<dbReference type="AlphaFoldDB" id="A0A226GQ78"/>
<proteinExistence type="predicted"/>
<protein>
    <submittedName>
        <fullName evidence="1">Uncharacterized protein</fullName>
    </submittedName>
</protein>
<reference evidence="1 2" key="1">
    <citation type="submission" date="2016-11" db="EMBL/GenBank/DDBJ databases">
        <title>Whole genomes of Flavobacteriaceae.</title>
        <authorList>
            <person name="Stine C."/>
            <person name="Li C."/>
            <person name="Tadesse D."/>
        </authorList>
    </citation>
    <scope>NUCLEOTIDE SEQUENCE [LARGE SCALE GENOMIC DNA]</scope>
    <source>
        <strain evidence="1 2">DSM 18292</strain>
    </source>
</reference>
<accession>A0A226GQ78</accession>
<organism evidence="1 2">
    <name type="scientific">Flavobacterium hercynium</name>
    <dbReference type="NCBI Taxonomy" id="387094"/>
    <lineage>
        <taxon>Bacteria</taxon>
        <taxon>Pseudomonadati</taxon>
        <taxon>Bacteroidota</taxon>
        <taxon>Flavobacteriia</taxon>
        <taxon>Flavobacteriales</taxon>
        <taxon>Flavobacteriaceae</taxon>
        <taxon>Flavobacterium</taxon>
    </lineage>
</organism>